<proteinExistence type="predicted"/>
<dbReference type="AlphaFoldDB" id="A0A9J8C8C0"/>
<reference evidence="1" key="2">
    <citation type="submission" date="2025-09" db="UniProtKB">
        <authorList>
            <consortium name="Ensembl"/>
        </authorList>
    </citation>
    <scope>IDENTIFICATION</scope>
</reference>
<sequence length="150" mass="16502">MATVFPDGSCITSLRGMTNLNRATKTLKIQQLSQQSVASSQTTTISCKEMTETHFFSATEMTTVGIYDMKDTANGELSDVGIVIEGVVALRDLENVALVCAMLFGLSYAFNMQYPTKLRYTFEVIQKIIMEMDAGELSGTAQSLKTKLHH</sequence>
<name>A0A9J8C8C0_CYPCA</name>
<dbReference type="PANTHER" id="PTHR31025:SF27">
    <property type="entry name" value="SI:CH211-193K19.2-RELATED"/>
    <property type="match status" value="1"/>
</dbReference>
<keyword evidence="2" id="KW-1185">Reference proteome</keyword>
<dbReference type="PANTHER" id="PTHR31025">
    <property type="entry name" value="SI:CH211-196P9.1-RELATED"/>
    <property type="match status" value="1"/>
</dbReference>
<dbReference type="GeneTree" id="ENSGT00950000182912"/>
<dbReference type="Proteomes" id="UP001108240">
    <property type="component" value="Unplaced"/>
</dbReference>
<evidence type="ECO:0000313" key="2">
    <source>
        <dbReference type="Proteomes" id="UP001108240"/>
    </source>
</evidence>
<dbReference type="Ensembl" id="ENSCCRT00000127312.1">
    <property type="protein sequence ID" value="ENSCCRP00000162466.1"/>
    <property type="gene ID" value="ENSCCRG00000067899.1"/>
</dbReference>
<organism evidence="1 2">
    <name type="scientific">Cyprinus carpio carpio</name>
    <dbReference type="NCBI Taxonomy" id="630221"/>
    <lineage>
        <taxon>Eukaryota</taxon>
        <taxon>Metazoa</taxon>
        <taxon>Chordata</taxon>
        <taxon>Craniata</taxon>
        <taxon>Vertebrata</taxon>
        <taxon>Euteleostomi</taxon>
        <taxon>Actinopterygii</taxon>
        <taxon>Neopterygii</taxon>
        <taxon>Teleostei</taxon>
        <taxon>Ostariophysi</taxon>
        <taxon>Cypriniformes</taxon>
        <taxon>Cyprinidae</taxon>
        <taxon>Cyprininae</taxon>
        <taxon>Cyprinus</taxon>
    </lineage>
</organism>
<protein>
    <submittedName>
        <fullName evidence="1">Uncharacterized protein</fullName>
    </submittedName>
</protein>
<accession>A0A9J8C8C0</accession>
<reference evidence="1" key="1">
    <citation type="submission" date="2025-08" db="UniProtKB">
        <authorList>
            <consortium name="Ensembl"/>
        </authorList>
    </citation>
    <scope>IDENTIFICATION</scope>
</reference>
<evidence type="ECO:0000313" key="1">
    <source>
        <dbReference type="Ensembl" id="ENSCCRP00000162466.1"/>
    </source>
</evidence>